<reference evidence="1" key="1">
    <citation type="submission" date="2018-08" db="EMBL/GenBank/DDBJ databases">
        <authorList>
            <person name="Rossello M."/>
        </authorList>
    </citation>
    <scope>NUCLEOTIDE SEQUENCE [LARGE SCALE GENOMIC DNA]</scope>
    <source>
        <strain evidence="1">cv. Chinese Spring</strain>
    </source>
</reference>
<dbReference type="Pfam" id="PF07893">
    <property type="entry name" value="DUF1668"/>
    <property type="match status" value="1"/>
</dbReference>
<dbReference type="Proteomes" id="UP000019116">
    <property type="component" value="Chromosome 3A"/>
</dbReference>
<organism evidence="1">
    <name type="scientific">Triticum aestivum</name>
    <name type="common">Wheat</name>
    <dbReference type="NCBI Taxonomy" id="4565"/>
    <lineage>
        <taxon>Eukaryota</taxon>
        <taxon>Viridiplantae</taxon>
        <taxon>Streptophyta</taxon>
        <taxon>Embryophyta</taxon>
        <taxon>Tracheophyta</taxon>
        <taxon>Spermatophyta</taxon>
        <taxon>Magnoliopsida</taxon>
        <taxon>Liliopsida</taxon>
        <taxon>Poales</taxon>
        <taxon>Poaceae</taxon>
        <taxon>BOP clade</taxon>
        <taxon>Pooideae</taxon>
        <taxon>Triticodae</taxon>
        <taxon>Triticeae</taxon>
        <taxon>Triticinae</taxon>
        <taxon>Triticum</taxon>
    </lineage>
</organism>
<dbReference type="Gramene" id="TraesARI3A03G01510060.1">
    <property type="protein sequence ID" value="TraesARI3A03G01510060.1.CDS1"/>
    <property type="gene ID" value="TraesARI3A03G01510060"/>
</dbReference>
<dbReference type="Gramene" id="TraesJUL3A03G01500880.1">
    <property type="protein sequence ID" value="TraesJUL3A03G01500880.1.CDS1"/>
    <property type="gene ID" value="TraesJUL3A03G01500880"/>
</dbReference>
<dbReference type="PANTHER" id="PTHR33085">
    <property type="entry name" value="OS12G0113100 PROTEIN-RELATED"/>
    <property type="match status" value="1"/>
</dbReference>
<dbReference type="PANTHER" id="PTHR33085:SF13">
    <property type="entry name" value="DUF295 DOMAIN-CONTAINING PROTEIN"/>
    <property type="match status" value="1"/>
</dbReference>
<dbReference type="Gramene" id="TraesCLE_scaffold_010404_01G000400.1">
    <property type="protein sequence ID" value="TraesCLE_scaffold_010404_01G000400.1"/>
    <property type="gene ID" value="TraesCLE_scaffold_010404_01G000400"/>
</dbReference>
<sequence length="350" mass="38949">MSRRFVNLLVSSLRRRVHRPDFYVHRVDPTSLFHPAGSPQPAAAETSGAPAPARLPRAAVSFDWPCPPNQTGWIEFMGFGDDVVALDHDGRTLLYDGTSDVVCMMNDADSPRPNPISVTVGDGLYVLATNPGRPPHTYCFQSLVHGGTFPGSPWKEWHWRSLESPPFDPKFATTDKYPTRFKHDLGPAEAVAPRAIDAYAVVGDSEIWVSTVSAGTYSFNTASGEWSAVGHSALPFRGRAEYVPEHGLWFGFSDGDEHLCVADLAQEPPETQVFPLRHVWEDPPRPEAWTPTAIRLLPLGSGKLCVARCFRRTKEGERLLPSEYRHENSESFWCSPAWRLSGTPAREAWR</sequence>
<dbReference type="Gramene" id="TraesRN3A0101035100.1">
    <property type="protein sequence ID" value="TraesRN3A0101035100.1"/>
    <property type="gene ID" value="TraesRN3A0101035100"/>
</dbReference>
<dbReference type="Gramene" id="TraesJAG3A03G01497140.1">
    <property type="protein sequence ID" value="TraesJAG3A03G01497140.1.CDS1"/>
    <property type="gene ID" value="TraesJAG3A03G01497140"/>
</dbReference>
<accession>A0A3B6ENH5</accession>
<keyword evidence="2" id="KW-1185">Reference proteome</keyword>
<evidence type="ECO:0000313" key="2">
    <source>
        <dbReference type="Proteomes" id="UP000019116"/>
    </source>
</evidence>
<reference evidence="1" key="2">
    <citation type="submission" date="2018-10" db="UniProtKB">
        <authorList>
            <consortium name="EnsemblPlants"/>
        </authorList>
    </citation>
    <scope>IDENTIFICATION</scope>
</reference>
<dbReference type="Gramene" id="TraesCS3A02G436700.1">
    <property type="protein sequence ID" value="TraesCS3A02G436700.1.cds1"/>
    <property type="gene ID" value="TraesCS3A02G436700"/>
</dbReference>
<dbReference type="Gramene" id="TraesLAC3A03G01432440.1">
    <property type="protein sequence ID" value="TraesLAC3A03G01432440.1.CDS1"/>
    <property type="gene ID" value="TraesLAC3A03G01432440"/>
</dbReference>
<dbReference type="Gramene" id="TraesSYM3A03G01511670.1">
    <property type="protein sequence ID" value="TraesSYM3A03G01511670.1.CDS1"/>
    <property type="gene ID" value="TraesSYM3A03G01511670"/>
</dbReference>
<dbReference type="Gramene" id="TraesMAC3A03G01486790.1">
    <property type="protein sequence ID" value="TraesMAC3A03G01486790.1.CDS1"/>
    <property type="gene ID" value="TraesMAC3A03G01486790"/>
</dbReference>
<dbReference type="OrthoDB" id="591192at2759"/>
<evidence type="ECO:0000313" key="1">
    <source>
        <dbReference type="EnsemblPlants" id="TraesCS3A02G436700.1.cds1"/>
    </source>
</evidence>
<dbReference type="InterPro" id="IPR012871">
    <property type="entry name" value="DUF1668_ORYSA"/>
</dbReference>
<dbReference type="Gramene" id="TraesNOR3A03G01509860.1">
    <property type="protein sequence ID" value="TraesNOR3A03G01509860.1.CDS1"/>
    <property type="gene ID" value="TraesNOR3A03G01509860"/>
</dbReference>
<proteinExistence type="predicted"/>
<dbReference type="EnsemblPlants" id="TraesCS3A02G436700.1">
    <property type="protein sequence ID" value="TraesCS3A02G436700.1.cds1"/>
    <property type="gene ID" value="TraesCS3A02G436700"/>
</dbReference>
<dbReference type="OMA" id="YNDWHCR"/>
<name>A0A3B6ENH5_WHEAT</name>
<dbReference type="Gramene" id="TraesROB_scaffold_048881_01G000400.1">
    <property type="protein sequence ID" value="TraesROB_scaffold_048881_01G000400.1"/>
    <property type="gene ID" value="TraesROB_scaffold_048881_01G000400"/>
</dbReference>
<dbReference type="AlphaFoldDB" id="A0A3B6ENH5"/>
<dbReference type="Gramene" id="TraesSTA3A03G01480330.1">
    <property type="protein sequence ID" value="TraesSTA3A03G01480330.1.CDS1"/>
    <property type="gene ID" value="TraesSTA3A03G01480330"/>
</dbReference>
<dbReference type="Gramene" id="TraesWEE_scaffold_004789_01G000300.1">
    <property type="protein sequence ID" value="TraesWEE_scaffold_004789_01G000300.1"/>
    <property type="gene ID" value="TraesWEE_scaffold_004789_01G000300"/>
</dbReference>
<dbReference type="Gramene" id="TraesCAD_scaffold_020195_01G000300.1">
    <property type="protein sequence ID" value="TraesCAD_scaffold_020195_01G000300.1"/>
    <property type="gene ID" value="TraesCAD_scaffold_020195_01G000300"/>
</dbReference>
<dbReference type="Gramene" id="TraesCS3A03G1016100.1">
    <property type="protein sequence ID" value="TraesCS3A03G1016100.1.CDS1"/>
    <property type="gene ID" value="TraesCS3A03G1016100"/>
</dbReference>
<dbReference type="Gramene" id="TraesLDM3A03G01488880.1">
    <property type="protein sequence ID" value="TraesLDM3A03G01488880.1.CDS1"/>
    <property type="gene ID" value="TraesLDM3A03G01488880"/>
</dbReference>
<protein>
    <submittedName>
        <fullName evidence="1">Uncharacterized protein</fullName>
    </submittedName>
</protein>